<dbReference type="EMBL" id="GBRH01274333">
    <property type="protein sequence ID" value="JAD23562.1"/>
    <property type="molecule type" value="Transcribed_RNA"/>
</dbReference>
<accession>A0A0A8YLR9</accession>
<reference evidence="1" key="1">
    <citation type="submission" date="2014-09" db="EMBL/GenBank/DDBJ databases">
        <authorList>
            <person name="Magalhaes I.L.F."/>
            <person name="Oliveira U."/>
            <person name="Santos F.R."/>
            <person name="Vidigal T.H.D.A."/>
            <person name="Brescovit A.D."/>
            <person name="Santos A.J."/>
        </authorList>
    </citation>
    <scope>NUCLEOTIDE SEQUENCE</scope>
    <source>
        <tissue evidence="1">Shoot tissue taken approximately 20 cm above the soil surface</tissue>
    </source>
</reference>
<evidence type="ECO:0000313" key="1">
    <source>
        <dbReference type="EMBL" id="JAD23562.1"/>
    </source>
</evidence>
<reference evidence="1" key="2">
    <citation type="journal article" date="2015" name="Data Brief">
        <title>Shoot transcriptome of the giant reed, Arundo donax.</title>
        <authorList>
            <person name="Barrero R.A."/>
            <person name="Guerrero F.D."/>
            <person name="Moolhuijzen P."/>
            <person name="Goolsby J.A."/>
            <person name="Tidwell J."/>
            <person name="Bellgard S.E."/>
            <person name="Bellgard M.I."/>
        </authorList>
    </citation>
    <scope>NUCLEOTIDE SEQUENCE</scope>
    <source>
        <tissue evidence="1">Shoot tissue taken approximately 20 cm above the soil surface</tissue>
    </source>
</reference>
<protein>
    <submittedName>
        <fullName evidence="1">Uncharacterized protein</fullName>
    </submittedName>
</protein>
<proteinExistence type="predicted"/>
<sequence>MERTEIAYIRSMLTCR</sequence>
<organism evidence="1">
    <name type="scientific">Arundo donax</name>
    <name type="common">Giant reed</name>
    <name type="synonym">Donax arundinaceus</name>
    <dbReference type="NCBI Taxonomy" id="35708"/>
    <lineage>
        <taxon>Eukaryota</taxon>
        <taxon>Viridiplantae</taxon>
        <taxon>Streptophyta</taxon>
        <taxon>Embryophyta</taxon>
        <taxon>Tracheophyta</taxon>
        <taxon>Spermatophyta</taxon>
        <taxon>Magnoliopsida</taxon>
        <taxon>Liliopsida</taxon>
        <taxon>Poales</taxon>
        <taxon>Poaceae</taxon>
        <taxon>PACMAD clade</taxon>
        <taxon>Arundinoideae</taxon>
        <taxon>Arundineae</taxon>
        <taxon>Arundo</taxon>
    </lineage>
</organism>
<dbReference type="AlphaFoldDB" id="A0A0A8YLR9"/>
<name>A0A0A8YLR9_ARUDO</name>